<evidence type="ECO:0000313" key="2">
    <source>
        <dbReference type="EMBL" id="RFU31325.1"/>
    </source>
</evidence>
<dbReference type="AlphaFoldDB" id="A0A3E2HD87"/>
<keyword evidence="3" id="KW-1185">Reference proteome</keyword>
<organism evidence="2 3">
    <name type="scientific">Scytalidium lignicola</name>
    <name type="common">Hyphomycete</name>
    <dbReference type="NCBI Taxonomy" id="5539"/>
    <lineage>
        <taxon>Eukaryota</taxon>
        <taxon>Fungi</taxon>
        <taxon>Dikarya</taxon>
        <taxon>Ascomycota</taxon>
        <taxon>Pezizomycotina</taxon>
        <taxon>Leotiomycetes</taxon>
        <taxon>Leotiomycetes incertae sedis</taxon>
        <taxon>Scytalidium</taxon>
    </lineage>
</organism>
<dbReference type="Proteomes" id="UP000258309">
    <property type="component" value="Unassembled WGS sequence"/>
</dbReference>
<sequence>MKATKIITLTLASLLATAVHGQIDPSNRSETRDITTDLADPTTDTMDPTILLNTVESNVVEDNDCYIYSNPRCGITYKVCVCENGWVYRHNPAGANEGCAPTGEFLFKGIPKLPGWKCSF</sequence>
<accession>A0A3E2HD87</accession>
<comment type="caution">
    <text evidence="2">The sequence shown here is derived from an EMBL/GenBank/DDBJ whole genome shotgun (WGS) entry which is preliminary data.</text>
</comment>
<feature type="non-terminal residue" evidence="2">
    <location>
        <position position="1"/>
    </location>
</feature>
<protein>
    <submittedName>
        <fullName evidence="2">Uncharacterized protein</fullName>
    </submittedName>
</protein>
<reference evidence="2 3" key="1">
    <citation type="submission" date="2018-05" db="EMBL/GenBank/DDBJ databases">
        <title>Draft genome sequence of Scytalidium lignicola DSM 105466, a ubiquitous saprotrophic fungus.</title>
        <authorList>
            <person name="Buettner E."/>
            <person name="Gebauer A.M."/>
            <person name="Hofrichter M."/>
            <person name="Liers C."/>
            <person name="Kellner H."/>
        </authorList>
    </citation>
    <scope>NUCLEOTIDE SEQUENCE [LARGE SCALE GENOMIC DNA]</scope>
    <source>
        <strain evidence="2 3">DSM 105466</strain>
    </source>
</reference>
<feature type="signal peptide" evidence="1">
    <location>
        <begin position="1"/>
        <end position="21"/>
    </location>
</feature>
<evidence type="ECO:0000313" key="3">
    <source>
        <dbReference type="Proteomes" id="UP000258309"/>
    </source>
</evidence>
<gene>
    <name evidence="2" type="ORF">B7463_g5003</name>
</gene>
<feature type="chain" id="PRO_5017717737" evidence="1">
    <location>
        <begin position="22"/>
        <end position="120"/>
    </location>
</feature>
<name>A0A3E2HD87_SCYLI</name>
<dbReference type="EMBL" id="NCSJ02000078">
    <property type="protein sequence ID" value="RFU31325.1"/>
    <property type="molecule type" value="Genomic_DNA"/>
</dbReference>
<keyword evidence="1" id="KW-0732">Signal</keyword>
<evidence type="ECO:0000256" key="1">
    <source>
        <dbReference type="SAM" id="SignalP"/>
    </source>
</evidence>
<proteinExistence type="predicted"/>
<feature type="non-terminal residue" evidence="2">
    <location>
        <position position="120"/>
    </location>
</feature>